<feature type="transmembrane region" description="Helical" evidence="5">
    <location>
        <begin position="133"/>
        <end position="154"/>
    </location>
</feature>
<feature type="transmembrane region" description="Helical" evidence="5">
    <location>
        <begin position="58"/>
        <end position="79"/>
    </location>
</feature>
<dbReference type="InterPro" id="IPR003689">
    <property type="entry name" value="ZIP"/>
</dbReference>
<dbReference type="PANTHER" id="PTHR11040:SF44">
    <property type="entry name" value="PROTEIN ZNTC-RELATED"/>
    <property type="match status" value="1"/>
</dbReference>
<dbReference type="OMA" id="KMEVNTH"/>
<evidence type="ECO:0000256" key="1">
    <source>
        <dbReference type="ARBA" id="ARBA00004141"/>
    </source>
</evidence>
<accession>A0A388LX52</accession>
<dbReference type="Pfam" id="PF02535">
    <property type="entry name" value="Zip"/>
    <property type="match status" value="1"/>
</dbReference>
<dbReference type="GO" id="GO:0005886">
    <property type="term" value="C:plasma membrane"/>
    <property type="evidence" value="ECO:0007669"/>
    <property type="project" value="TreeGrafter"/>
</dbReference>
<dbReference type="AlphaFoldDB" id="A0A388LX52"/>
<proteinExistence type="predicted"/>
<protein>
    <submittedName>
        <fullName evidence="6">Uncharacterized protein</fullName>
    </submittedName>
</protein>
<sequence length="339" mass="36826">MDGDGGYGVSELAMVMGISRRVLHGSQATEHEDVGVDVGHGQEEGSSTDHNSSRDLRIAAMFIIMSASTLGFLIPVILTKWKRIQFSLESRVLLVGKAFSAGVVVATALVHMFPEALSSFESDRLAEHPWQKFPWVGAMTTLAALVTHVFDCMATTHIQRKHGMKLEEVTSSTALTASGAGAMLDVTAMGKTPGAEGKGDVVVDCHEHQHQNCEKLTRNIVVAEILEYGIASHSVLIGITLGVLTDRSEIQPLLIALVFHKVLRSVPAGFTRIYGGKHKLVCDFVTLGADLDRVPASSRLVTLELPGYGKSGLQEYFVDQANKQYNFQVKGRMKDDPFH</sequence>
<keyword evidence="4 5" id="KW-0472">Membrane</keyword>
<dbReference type="GO" id="GO:0005385">
    <property type="term" value="F:zinc ion transmembrane transporter activity"/>
    <property type="evidence" value="ECO:0007669"/>
    <property type="project" value="TreeGrafter"/>
</dbReference>
<dbReference type="STRING" id="69332.A0A388LX52"/>
<comment type="caution">
    <text evidence="6">The sequence shown here is derived from an EMBL/GenBank/DDBJ whole genome shotgun (WGS) entry which is preliminary data.</text>
</comment>
<evidence type="ECO:0000313" key="6">
    <source>
        <dbReference type="EMBL" id="GBG86802.1"/>
    </source>
</evidence>
<gene>
    <name evidence="6" type="ORF">CBR_g42085</name>
</gene>
<keyword evidence="3 5" id="KW-1133">Transmembrane helix</keyword>
<dbReference type="Gramene" id="GBG86802">
    <property type="protein sequence ID" value="GBG86802"/>
    <property type="gene ID" value="CBR_g42085"/>
</dbReference>
<dbReference type="Proteomes" id="UP000265515">
    <property type="component" value="Unassembled WGS sequence"/>
</dbReference>
<keyword evidence="7" id="KW-1185">Reference proteome</keyword>
<keyword evidence="2 5" id="KW-0812">Transmembrane</keyword>
<dbReference type="PANTHER" id="PTHR11040">
    <property type="entry name" value="ZINC/IRON TRANSPORTER"/>
    <property type="match status" value="1"/>
</dbReference>
<dbReference type="EMBL" id="BFEA01000580">
    <property type="protein sequence ID" value="GBG86802.1"/>
    <property type="molecule type" value="Genomic_DNA"/>
</dbReference>
<dbReference type="OrthoDB" id="448280at2759"/>
<reference evidence="6 7" key="1">
    <citation type="journal article" date="2018" name="Cell">
        <title>The Chara Genome: Secondary Complexity and Implications for Plant Terrestrialization.</title>
        <authorList>
            <person name="Nishiyama T."/>
            <person name="Sakayama H."/>
            <person name="Vries J.D."/>
            <person name="Buschmann H."/>
            <person name="Saint-Marcoux D."/>
            <person name="Ullrich K.K."/>
            <person name="Haas F.B."/>
            <person name="Vanderstraeten L."/>
            <person name="Becker D."/>
            <person name="Lang D."/>
            <person name="Vosolsobe S."/>
            <person name="Rombauts S."/>
            <person name="Wilhelmsson P.K.I."/>
            <person name="Janitza P."/>
            <person name="Kern R."/>
            <person name="Heyl A."/>
            <person name="Rumpler F."/>
            <person name="Villalobos L.I.A.C."/>
            <person name="Clay J.M."/>
            <person name="Skokan R."/>
            <person name="Toyoda A."/>
            <person name="Suzuki Y."/>
            <person name="Kagoshima H."/>
            <person name="Schijlen E."/>
            <person name="Tajeshwar N."/>
            <person name="Catarino B."/>
            <person name="Hetherington A.J."/>
            <person name="Saltykova A."/>
            <person name="Bonnot C."/>
            <person name="Breuninger H."/>
            <person name="Symeonidi A."/>
            <person name="Radhakrishnan G.V."/>
            <person name="Van Nieuwerburgh F."/>
            <person name="Deforce D."/>
            <person name="Chang C."/>
            <person name="Karol K.G."/>
            <person name="Hedrich R."/>
            <person name="Ulvskov P."/>
            <person name="Glockner G."/>
            <person name="Delwiche C.F."/>
            <person name="Petrasek J."/>
            <person name="Van de Peer Y."/>
            <person name="Friml J."/>
            <person name="Beilby M."/>
            <person name="Dolan L."/>
            <person name="Kohara Y."/>
            <person name="Sugano S."/>
            <person name="Fujiyama A."/>
            <person name="Delaux P.-M."/>
            <person name="Quint M."/>
            <person name="TheiBen G."/>
            <person name="Hagemann M."/>
            <person name="Harholt J."/>
            <person name="Dunand C."/>
            <person name="Zachgo S."/>
            <person name="Langdale J."/>
            <person name="Maumus F."/>
            <person name="Straeten D.V.D."/>
            <person name="Gould S.B."/>
            <person name="Rensing S.A."/>
        </authorList>
    </citation>
    <scope>NUCLEOTIDE SEQUENCE [LARGE SCALE GENOMIC DNA]</scope>
    <source>
        <strain evidence="6 7">S276</strain>
    </source>
</reference>
<evidence type="ECO:0000256" key="2">
    <source>
        <dbReference type="ARBA" id="ARBA00022692"/>
    </source>
</evidence>
<feature type="transmembrane region" description="Helical" evidence="5">
    <location>
        <begin position="91"/>
        <end position="113"/>
    </location>
</feature>
<name>A0A388LX52_CHABU</name>
<organism evidence="6 7">
    <name type="scientific">Chara braunii</name>
    <name type="common">Braun's stonewort</name>
    <dbReference type="NCBI Taxonomy" id="69332"/>
    <lineage>
        <taxon>Eukaryota</taxon>
        <taxon>Viridiplantae</taxon>
        <taxon>Streptophyta</taxon>
        <taxon>Charophyceae</taxon>
        <taxon>Charales</taxon>
        <taxon>Characeae</taxon>
        <taxon>Chara</taxon>
    </lineage>
</organism>
<evidence type="ECO:0000256" key="3">
    <source>
        <dbReference type="ARBA" id="ARBA00022989"/>
    </source>
</evidence>
<comment type="subcellular location">
    <subcellularLocation>
        <location evidence="1">Membrane</location>
        <topology evidence="1">Multi-pass membrane protein</topology>
    </subcellularLocation>
</comment>
<evidence type="ECO:0000256" key="5">
    <source>
        <dbReference type="SAM" id="Phobius"/>
    </source>
</evidence>
<evidence type="ECO:0000256" key="4">
    <source>
        <dbReference type="ARBA" id="ARBA00023136"/>
    </source>
</evidence>
<evidence type="ECO:0000313" key="7">
    <source>
        <dbReference type="Proteomes" id="UP000265515"/>
    </source>
</evidence>